<feature type="transmembrane region" description="Helical" evidence="1">
    <location>
        <begin position="12"/>
        <end position="31"/>
    </location>
</feature>
<keyword evidence="1" id="KW-1133">Transmembrane helix</keyword>
<accession>A0A1H6FKW1</accession>
<dbReference type="EMBL" id="FNWJ01000001">
    <property type="protein sequence ID" value="SEH10483.1"/>
    <property type="molecule type" value="Genomic_DNA"/>
</dbReference>
<evidence type="ECO:0000256" key="1">
    <source>
        <dbReference type="SAM" id="Phobius"/>
    </source>
</evidence>
<dbReference type="OrthoDB" id="5242258at2"/>
<proteinExistence type="predicted"/>
<feature type="domain" description="Mce/MlaD" evidence="2">
    <location>
        <begin position="47"/>
        <end position="124"/>
    </location>
</feature>
<dbReference type="PANTHER" id="PTHR33371">
    <property type="entry name" value="INTERMEMBRANE PHOSPHOLIPID TRANSPORT SYSTEM BINDING PROTEIN MLAD-RELATED"/>
    <property type="match status" value="1"/>
</dbReference>
<reference evidence="4" key="1">
    <citation type="submission" date="2016-10" db="EMBL/GenBank/DDBJ databases">
        <authorList>
            <person name="Varghese N."/>
            <person name="Submissions S."/>
        </authorList>
    </citation>
    <scope>NUCLEOTIDE SEQUENCE [LARGE SCALE GENOMIC DNA]</scope>
    <source>
        <strain evidence="4">ATCC 35263</strain>
    </source>
</reference>
<keyword evidence="1" id="KW-0812">Transmembrane</keyword>
<dbReference type="Proteomes" id="UP000222056">
    <property type="component" value="Unassembled WGS sequence"/>
</dbReference>
<gene>
    <name evidence="3" type="ORF">SAMN02745716_0341</name>
</gene>
<keyword evidence="4" id="KW-1185">Reference proteome</keyword>
<organism evidence="3 4">
    <name type="scientific">Thermoleophilum album</name>
    <dbReference type="NCBI Taxonomy" id="29539"/>
    <lineage>
        <taxon>Bacteria</taxon>
        <taxon>Bacillati</taxon>
        <taxon>Actinomycetota</taxon>
        <taxon>Thermoleophilia</taxon>
        <taxon>Thermoleophilales</taxon>
        <taxon>Thermoleophilaceae</taxon>
        <taxon>Thermoleophilum</taxon>
    </lineage>
</organism>
<sequence>MRQALRRHLRDLVALVAAAAIGVVVAGYILANQAGVRIPLIEAPPFRIYAELSSAQAVTPGQGQSVRVAGVEIGQVGAVDLKHGRAVVRLDIDPRYRQLLRTDASALLRSKTGLKDMFIEVDPGDGPRLREGARIPLSDTLPDVNQDEVLASLDADTRDYLKLLITGAGKGLQGHGTELGEALARLGPLHRDLARFASALAERRRNLRRVVHEYGLVMSELAQRDRTLRQLVRDSNRVFAAFASEDRNLRETVRRLPGALDTTRAALARVEPFARELRPTLRDLIPVVRELPASNAALRDLASARTATVRDRIRPFAREAAPFLLRLGVAGSGLAQGAPEITGTLLRLNRLFNIGAYNPGGAEGISEGCEREGRCTAAERNRNEGYLYWLAWTGNNAVSLFSTSDATGPYRRISLGGLSCGLVAGLILQQIDQIPDSLSGLRDQLTNQLNNVLNALDQSGVSLLAGDCDLRSGSGSGGGGGGQ</sequence>
<dbReference type="AlphaFoldDB" id="A0A1H6FKW1"/>
<evidence type="ECO:0000313" key="4">
    <source>
        <dbReference type="Proteomes" id="UP000222056"/>
    </source>
</evidence>
<keyword evidence="1" id="KW-0472">Membrane</keyword>
<dbReference type="Pfam" id="PF02470">
    <property type="entry name" value="MlaD"/>
    <property type="match status" value="1"/>
</dbReference>
<protein>
    <submittedName>
        <fullName evidence="3">Virulence factor Mce family protein</fullName>
    </submittedName>
</protein>
<dbReference type="PANTHER" id="PTHR33371:SF4">
    <property type="entry name" value="INTERMEMBRANE PHOSPHOLIPID TRANSPORT SYSTEM BINDING PROTEIN MLAD"/>
    <property type="match status" value="1"/>
</dbReference>
<evidence type="ECO:0000259" key="2">
    <source>
        <dbReference type="Pfam" id="PF02470"/>
    </source>
</evidence>
<dbReference type="RefSeq" id="WP_093115651.1">
    <property type="nucleotide sequence ID" value="NZ_FNWJ01000001.1"/>
</dbReference>
<evidence type="ECO:0000313" key="3">
    <source>
        <dbReference type="EMBL" id="SEH10483.1"/>
    </source>
</evidence>
<dbReference type="STRING" id="29539.SAMN02745716_0341"/>
<name>A0A1H6FKW1_THEAL</name>
<dbReference type="InterPro" id="IPR003399">
    <property type="entry name" value="Mce/MlaD"/>
</dbReference>
<dbReference type="InterPro" id="IPR052336">
    <property type="entry name" value="MlaD_Phospholipid_Transporter"/>
</dbReference>